<dbReference type="InParanoid" id="A0A482XP82"/>
<organism evidence="2 3">
    <name type="scientific">Laodelphax striatellus</name>
    <name type="common">Small brown planthopper</name>
    <name type="synonym">Delphax striatella</name>
    <dbReference type="NCBI Taxonomy" id="195883"/>
    <lineage>
        <taxon>Eukaryota</taxon>
        <taxon>Metazoa</taxon>
        <taxon>Ecdysozoa</taxon>
        <taxon>Arthropoda</taxon>
        <taxon>Hexapoda</taxon>
        <taxon>Insecta</taxon>
        <taxon>Pterygota</taxon>
        <taxon>Neoptera</taxon>
        <taxon>Paraneoptera</taxon>
        <taxon>Hemiptera</taxon>
        <taxon>Auchenorrhyncha</taxon>
        <taxon>Fulgoroidea</taxon>
        <taxon>Delphacidae</taxon>
        <taxon>Criomorphinae</taxon>
        <taxon>Laodelphax</taxon>
    </lineage>
</organism>
<evidence type="ECO:0000313" key="2">
    <source>
        <dbReference type="EMBL" id="RZF47414.1"/>
    </source>
</evidence>
<dbReference type="SMR" id="A0A482XP82"/>
<name>A0A482XP82_LAOST</name>
<dbReference type="PROSITE" id="PS51269">
    <property type="entry name" value="COMM"/>
    <property type="match status" value="1"/>
</dbReference>
<dbReference type="Proteomes" id="UP000291343">
    <property type="component" value="Unassembled WGS sequence"/>
</dbReference>
<evidence type="ECO:0000259" key="1">
    <source>
        <dbReference type="PROSITE" id="PS51269"/>
    </source>
</evidence>
<dbReference type="OrthoDB" id="10257479at2759"/>
<keyword evidence="3" id="KW-1185">Reference proteome</keyword>
<comment type="caution">
    <text evidence="2">The sequence shown here is derived from an EMBL/GenBank/DDBJ whole genome shotgun (WGS) entry which is preliminary data.</text>
</comment>
<dbReference type="Pfam" id="PF21672">
    <property type="entry name" value="COMM_HN"/>
    <property type="match status" value="1"/>
</dbReference>
<dbReference type="PANTHER" id="PTHR15857">
    <property type="entry name" value="COMM DOMAIN CONTAINING PROTEIN 2"/>
    <property type="match status" value="1"/>
</dbReference>
<evidence type="ECO:0000313" key="3">
    <source>
        <dbReference type="Proteomes" id="UP000291343"/>
    </source>
</evidence>
<reference evidence="2 3" key="1">
    <citation type="journal article" date="2017" name="Gigascience">
        <title>Genome sequence of the small brown planthopper, Laodelphax striatellus.</title>
        <authorList>
            <person name="Zhu J."/>
            <person name="Jiang F."/>
            <person name="Wang X."/>
            <person name="Yang P."/>
            <person name="Bao Y."/>
            <person name="Zhao W."/>
            <person name="Wang W."/>
            <person name="Lu H."/>
            <person name="Wang Q."/>
            <person name="Cui N."/>
            <person name="Li J."/>
            <person name="Chen X."/>
            <person name="Luo L."/>
            <person name="Yu J."/>
            <person name="Kang L."/>
            <person name="Cui F."/>
        </authorList>
    </citation>
    <scope>NUCLEOTIDE SEQUENCE [LARGE SCALE GENOMIC DNA]</scope>
    <source>
        <strain evidence="2">Lst14</strain>
    </source>
</reference>
<dbReference type="FunCoup" id="A0A482XP82">
    <property type="interactions" value="456"/>
</dbReference>
<proteinExistence type="predicted"/>
<feature type="domain" description="COMM" evidence="1">
    <location>
        <begin position="123"/>
        <end position="190"/>
    </location>
</feature>
<dbReference type="AlphaFoldDB" id="A0A482XP82"/>
<sequence>MILTLKEEHKAHLSLLFKQPVNVLQDFCKLALEYLLKGSKPKLYSSAAQKLEVDPEDIENAIEGIVFLLIESSKNKLNELDFRDTLLTVGFNEEQQAVLSELYKSKEKELSEVLPSSSLHLPHFKNLEWRFECQVSSRSVAKQLTPKVTLNLTLTGDKEPSSILLQADPKNLQHMTSVLEKALKEASSQNSRRLQRRLKIS</sequence>
<dbReference type="InterPro" id="IPR037354">
    <property type="entry name" value="Commd2"/>
</dbReference>
<dbReference type="EMBL" id="QKKF02004197">
    <property type="protein sequence ID" value="RZF47414.1"/>
    <property type="molecule type" value="Genomic_DNA"/>
</dbReference>
<dbReference type="STRING" id="195883.A0A482XP82"/>
<dbReference type="Pfam" id="PF07258">
    <property type="entry name" value="COMM_domain"/>
    <property type="match status" value="1"/>
</dbReference>
<protein>
    <recommendedName>
        <fullName evidence="1">COMM domain-containing protein</fullName>
    </recommendedName>
</protein>
<gene>
    <name evidence="2" type="ORF">LSTR_LSTR010617</name>
</gene>
<dbReference type="InterPro" id="IPR017920">
    <property type="entry name" value="COMM"/>
</dbReference>
<accession>A0A482XP82</accession>
<dbReference type="PANTHER" id="PTHR15857:SF0">
    <property type="entry name" value="COMM DOMAIN-CONTAINING PROTEIN 2"/>
    <property type="match status" value="1"/>
</dbReference>